<keyword evidence="1" id="KW-0472">Membrane</keyword>
<proteinExistence type="predicted"/>
<dbReference type="AlphaFoldDB" id="A0A918G443"/>
<protein>
    <submittedName>
        <fullName evidence="2">Uncharacterized protein</fullName>
    </submittedName>
</protein>
<dbReference type="RefSeq" id="WP_189208959.1">
    <property type="nucleotide sequence ID" value="NZ_BMRB01000001.1"/>
</dbReference>
<dbReference type="Proteomes" id="UP000660680">
    <property type="component" value="Unassembled WGS sequence"/>
</dbReference>
<keyword evidence="3" id="KW-1185">Reference proteome</keyword>
<accession>A0A918G443</accession>
<organism evidence="2 3">
    <name type="scientific">Actinokineospora fastidiosa</name>
    <dbReference type="NCBI Taxonomy" id="1816"/>
    <lineage>
        <taxon>Bacteria</taxon>
        <taxon>Bacillati</taxon>
        <taxon>Actinomycetota</taxon>
        <taxon>Actinomycetes</taxon>
        <taxon>Pseudonocardiales</taxon>
        <taxon>Pseudonocardiaceae</taxon>
        <taxon>Actinokineospora</taxon>
    </lineage>
</organism>
<name>A0A918G443_9PSEU</name>
<evidence type="ECO:0000256" key="1">
    <source>
        <dbReference type="SAM" id="Phobius"/>
    </source>
</evidence>
<comment type="caution">
    <text evidence="2">The sequence shown here is derived from an EMBL/GenBank/DDBJ whole genome shotgun (WGS) entry which is preliminary data.</text>
</comment>
<feature type="transmembrane region" description="Helical" evidence="1">
    <location>
        <begin position="20"/>
        <end position="40"/>
    </location>
</feature>
<reference evidence="2" key="2">
    <citation type="submission" date="2020-09" db="EMBL/GenBank/DDBJ databases">
        <authorList>
            <person name="Sun Q."/>
            <person name="Ohkuma M."/>
        </authorList>
    </citation>
    <scope>NUCLEOTIDE SEQUENCE</scope>
    <source>
        <strain evidence="2">JCM 3276</strain>
    </source>
</reference>
<evidence type="ECO:0000313" key="2">
    <source>
        <dbReference type="EMBL" id="GGS18570.1"/>
    </source>
</evidence>
<gene>
    <name evidence="2" type="ORF">GCM10010171_08880</name>
</gene>
<reference evidence="2" key="1">
    <citation type="journal article" date="2014" name="Int. J. Syst. Evol. Microbiol.">
        <title>Complete genome sequence of Corynebacterium casei LMG S-19264T (=DSM 44701T), isolated from a smear-ripened cheese.</title>
        <authorList>
            <consortium name="US DOE Joint Genome Institute (JGI-PGF)"/>
            <person name="Walter F."/>
            <person name="Albersmeier A."/>
            <person name="Kalinowski J."/>
            <person name="Ruckert C."/>
        </authorList>
    </citation>
    <scope>NUCLEOTIDE SEQUENCE</scope>
    <source>
        <strain evidence="2">JCM 3276</strain>
    </source>
</reference>
<dbReference type="EMBL" id="BMRB01000001">
    <property type="protein sequence ID" value="GGS18570.1"/>
    <property type="molecule type" value="Genomic_DNA"/>
</dbReference>
<sequence>MTGVLGEGASTRPRSAVRALTTVAVIAALVAVCAVAWSLMGHRVPDPEDRTVPPVGLDGRYARDSLVLVAYGSGRENYGSVRTFDQVVDMKFLGEREIAVFRSHGARAARAAVASTLPEGKIVGVAVRMSDRGAAVTAADELNAMWVGAGFAQTPDRPWVRRSELTGRERPIARAVYAHGDLLVRVELTGKSEAALSADFTRLLTPQLDLLPADG</sequence>
<keyword evidence="1" id="KW-1133">Transmembrane helix</keyword>
<keyword evidence="1" id="KW-0812">Transmembrane</keyword>
<evidence type="ECO:0000313" key="3">
    <source>
        <dbReference type="Proteomes" id="UP000660680"/>
    </source>
</evidence>